<comment type="function">
    <text evidence="2">Represents a citryl-ACP lyase.</text>
</comment>
<dbReference type="FunFam" id="3.20.20.60:FF:000008">
    <property type="entry name" value="Citrate (Pro-3S)-lyase subunit beta"/>
    <property type="match status" value="1"/>
</dbReference>
<keyword evidence="12 20" id="KW-0456">Lyase</keyword>
<evidence type="ECO:0000313" key="20">
    <source>
        <dbReference type="EMBL" id="MBB6480206.1"/>
    </source>
</evidence>
<dbReference type="Proteomes" id="UP000587760">
    <property type="component" value="Unassembled WGS sequence"/>
</dbReference>
<evidence type="ECO:0000256" key="15">
    <source>
        <dbReference type="ARBA" id="ARBA00048308"/>
    </source>
</evidence>
<evidence type="ECO:0000256" key="18">
    <source>
        <dbReference type="PIRSR" id="PIRSR015582-2"/>
    </source>
</evidence>
<evidence type="ECO:0000313" key="21">
    <source>
        <dbReference type="Proteomes" id="UP000587760"/>
    </source>
</evidence>
<evidence type="ECO:0000256" key="13">
    <source>
        <dbReference type="ARBA" id="ARBA00030255"/>
    </source>
</evidence>
<dbReference type="NCBIfam" id="TIGR01588">
    <property type="entry name" value="citE"/>
    <property type="match status" value="1"/>
</dbReference>
<feature type="binding site" evidence="18">
    <location>
        <position position="157"/>
    </location>
    <ligand>
        <name>Mg(2+)</name>
        <dbReference type="ChEBI" id="CHEBI:18420"/>
    </ligand>
</feature>
<dbReference type="InterPro" id="IPR006475">
    <property type="entry name" value="Citrate_lyase_beta_bac"/>
</dbReference>
<evidence type="ECO:0000256" key="7">
    <source>
        <dbReference type="ARBA" id="ARBA00012914"/>
    </source>
</evidence>
<name>A0A841R8T1_9SPIO</name>
<dbReference type="EC" id="4.1.3.34" evidence="6"/>
<comment type="subcellular location">
    <subcellularLocation>
        <location evidence="3">Cytoplasm</location>
    </subcellularLocation>
</comment>
<dbReference type="RefSeq" id="WP_184746121.1">
    <property type="nucleotide sequence ID" value="NZ_JACHGJ010000002.1"/>
</dbReference>
<feature type="domain" description="HpcH/HpaI aldolase/citrate lyase" evidence="19">
    <location>
        <begin position="6"/>
        <end position="225"/>
    </location>
</feature>
<evidence type="ECO:0000256" key="16">
    <source>
        <dbReference type="ARBA" id="ARBA00049110"/>
    </source>
</evidence>
<dbReference type="Gene3D" id="3.20.20.60">
    <property type="entry name" value="Phosphoenolpyruvate-binding domains"/>
    <property type="match status" value="1"/>
</dbReference>
<evidence type="ECO:0000256" key="5">
    <source>
        <dbReference type="ARBA" id="ARBA00011382"/>
    </source>
</evidence>
<evidence type="ECO:0000256" key="1">
    <source>
        <dbReference type="ARBA" id="ARBA00001946"/>
    </source>
</evidence>
<feature type="binding site" evidence="17">
    <location>
        <position position="130"/>
    </location>
    <ligand>
        <name>substrate</name>
    </ligand>
</feature>
<comment type="catalytic activity">
    <reaction evidence="16">
        <text>(3S)-citryl-CoA = oxaloacetate + acetyl-CoA</text>
        <dbReference type="Rhea" id="RHEA:20812"/>
        <dbReference type="ChEBI" id="CHEBI:16452"/>
        <dbReference type="ChEBI" id="CHEBI:57288"/>
        <dbReference type="ChEBI" id="CHEBI:57321"/>
        <dbReference type="EC" id="4.1.3.34"/>
    </reaction>
</comment>
<accession>A0A841R8T1</accession>
<feature type="binding site" evidence="18">
    <location>
        <position position="130"/>
    </location>
    <ligand>
        <name>Mg(2+)</name>
        <dbReference type="ChEBI" id="CHEBI:18420"/>
    </ligand>
</feature>
<dbReference type="EMBL" id="JACHGJ010000002">
    <property type="protein sequence ID" value="MBB6480206.1"/>
    <property type="molecule type" value="Genomic_DNA"/>
</dbReference>
<comment type="cofactor">
    <cofactor evidence="1">
        <name>Mg(2+)</name>
        <dbReference type="ChEBI" id="CHEBI:18420"/>
    </cofactor>
</comment>
<dbReference type="InterPro" id="IPR005000">
    <property type="entry name" value="Aldolase/citrate-lyase_domain"/>
</dbReference>
<dbReference type="GO" id="GO:0008816">
    <property type="term" value="F:citryl-CoA lyase activity"/>
    <property type="evidence" value="ECO:0007669"/>
    <property type="project" value="UniProtKB-EC"/>
</dbReference>
<evidence type="ECO:0000256" key="17">
    <source>
        <dbReference type="PIRSR" id="PIRSR015582-1"/>
    </source>
</evidence>
<dbReference type="InterPro" id="IPR040442">
    <property type="entry name" value="Pyrv_kinase-like_dom_sf"/>
</dbReference>
<dbReference type="GO" id="GO:0008815">
    <property type="term" value="F:citrate (pro-3S)-lyase activity"/>
    <property type="evidence" value="ECO:0007669"/>
    <property type="project" value="UniProtKB-EC"/>
</dbReference>
<comment type="caution">
    <text evidence="20">The sequence shown here is derived from an EMBL/GenBank/DDBJ whole genome shotgun (WGS) entry which is preliminary data.</text>
</comment>
<evidence type="ECO:0000256" key="3">
    <source>
        <dbReference type="ARBA" id="ARBA00004496"/>
    </source>
</evidence>
<keyword evidence="21" id="KW-1185">Reference proteome</keyword>
<evidence type="ECO:0000256" key="11">
    <source>
        <dbReference type="ARBA" id="ARBA00022842"/>
    </source>
</evidence>
<comment type="subunit">
    <text evidence="5">Oligomer with a subunit composition of (alpha,beta,gamma)6.</text>
</comment>
<evidence type="ECO:0000256" key="14">
    <source>
        <dbReference type="ARBA" id="ARBA00032495"/>
    </source>
</evidence>
<dbReference type="AlphaFoldDB" id="A0A841R8T1"/>
<evidence type="ECO:0000256" key="9">
    <source>
        <dbReference type="ARBA" id="ARBA00022490"/>
    </source>
</evidence>
<dbReference type="GO" id="GO:0005737">
    <property type="term" value="C:cytoplasm"/>
    <property type="evidence" value="ECO:0007669"/>
    <property type="project" value="UniProtKB-SubCell"/>
</dbReference>
<dbReference type="GO" id="GO:0006107">
    <property type="term" value="P:oxaloacetate metabolic process"/>
    <property type="evidence" value="ECO:0007669"/>
    <property type="project" value="TreeGrafter"/>
</dbReference>
<feature type="binding site" evidence="17">
    <location>
        <position position="67"/>
    </location>
    <ligand>
        <name>substrate</name>
    </ligand>
</feature>
<dbReference type="PANTHER" id="PTHR32308:SF10">
    <property type="entry name" value="CITRATE LYASE SUBUNIT BETA"/>
    <property type="match status" value="1"/>
</dbReference>
<proteinExistence type="inferred from homology"/>
<reference evidence="20 21" key="1">
    <citation type="submission" date="2020-08" db="EMBL/GenBank/DDBJ databases">
        <title>Genomic Encyclopedia of Type Strains, Phase IV (KMG-IV): sequencing the most valuable type-strain genomes for metagenomic binning, comparative biology and taxonomic classification.</title>
        <authorList>
            <person name="Goeker M."/>
        </authorList>
    </citation>
    <scope>NUCLEOTIDE SEQUENCE [LARGE SCALE GENOMIC DNA]</scope>
    <source>
        <strain evidence="20 21">DSM 2461</strain>
    </source>
</reference>
<dbReference type="GO" id="GO:0006084">
    <property type="term" value="P:acetyl-CoA metabolic process"/>
    <property type="evidence" value="ECO:0007669"/>
    <property type="project" value="InterPro"/>
</dbReference>
<comment type="catalytic activity">
    <reaction evidence="15">
        <text>citrate = oxaloacetate + acetate</text>
        <dbReference type="Rhea" id="RHEA:10760"/>
        <dbReference type="ChEBI" id="CHEBI:16452"/>
        <dbReference type="ChEBI" id="CHEBI:16947"/>
        <dbReference type="ChEBI" id="CHEBI:30089"/>
        <dbReference type="EC" id="4.1.3.6"/>
    </reaction>
</comment>
<evidence type="ECO:0000256" key="10">
    <source>
        <dbReference type="ARBA" id="ARBA00022723"/>
    </source>
</evidence>
<evidence type="ECO:0000259" key="19">
    <source>
        <dbReference type="Pfam" id="PF03328"/>
    </source>
</evidence>
<organism evidence="20 21">
    <name type="scientific">Spirochaeta isovalerica</name>
    <dbReference type="NCBI Taxonomy" id="150"/>
    <lineage>
        <taxon>Bacteria</taxon>
        <taxon>Pseudomonadati</taxon>
        <taxon>Spirochaetota</taxon>
        <taxon>Spirochaetia</taxon>
        <taxon>Spirochaetales</taxon>
        <taxon>Spirochaetaceae</taxon>
        <taxon>Spirochaeta</taxon>
    </lineage>
</organism>
<dbReference type="SUPFAM" id="SSF51621">
    <property type="entry name" value="Phosphoenolpyruvate/pyruvate domain"/>
    <property type="match status" value="1"/>
</dbReference>
<evidence type="ECO:0000256" key="4">
    <source>
        <dbReference type="ARBA" id="ARBA00005549"/>
    </source>
</evidence>
<dbReference type="GO" id="GO:0000287">
    <property type="term" value="F:magnesium ion binding"/>
    <property type="evidence" value="ECO:0007669"/>
    <property type="project" value="TreeGrafter"/>
</dbReference>
<protein>
    <recommendedName>
        <fullName evidence="8">Citrate lyase subunit beta</fullName>
        <ecNumber evidence="6">4.1.3.34</ecNumber>
        <ecNumber evidence="7">4.1.3.6</ecNumber>
    </recommendedName>
    <alternativeName>
        <fullName evidence="13">Citrate (pro-3S)-lyase subunit beta</fullName>
    </alternativeName>
    <alternativeName>
        <fullName evidence="14">Citryl-CoA lyase subunit</fullName>
    </alternativeName>
</protein>
<keyword evidence="9" id="KW-0963">Cytoplasm</keyword>
<keyword evidence="10 18" id="KW-0479">Metal-binding</keyword>
<evidence type="ECO:0000256" key="2">
    <source>
        <dbReference type="ARBA" id="ARBA00003671"/>
    </source>
</evidence>
<dbReference type="GO" id="GO:0009346">
    <property type="term" value="C:ATP-independent citrate lyase complex"/>
    <property type="evidence" value="ECO:0007669"/>
    <property type="project" value="InterPro"/>
</dbReference>
<dbReference type="PANTHER" id="PTHR32308">
    <property type="entry name" value="LYASE BETA SUBUNIT, PUTATIVE (AFU_ORTHOLOGUE AFUA_4G13030)-RELATED"/>
    <property type="match status" value="1"/>
</dbReference>
<dbReference type="InterPro" id="IPR011206">
    <property type="entry name" value="Citrate_lyase_beta/mcl1/mcl2"/>
</dbReference>
<evidence type="ECO:0000256" key="12">
    <source>
        <dbReference type="ARBA" id="ARBA00023239"/>
    </source>
</evidence>
<dbReference type="Pfam" id="PF03328">
    <property type="entry name" value="HpcH_HpaI"/>
    <property type="match status" value="1"/>
</dbReference>
<gene>
    <name evidence="20" type="ORF">HNR50_001864</name>
</gene>
<evidence type="ECO:0000256" key="6">
    <source>
        <dbReference type="ARBA" id="ARBA00012258"/>
    </source>
</evidence>
<comment type="similarity">
    <text evidence="4">Belongs to the HpcH/HpaI aldolase family. Citrate lyase beta subunit subfamily.</text>
</comment>
<dbReference type="EC" id="4.1.3.6" evidence="7"/>
<evidence type="ECO:0000256" key="8">
    <source>
        <dbReference type="ARBA" id="ARBA00015712"/>
    </source>
</evidence>
<dbReference type="InterPro" id="IPR015813">
    <property type="entry name" value="Pyrv/PenolPyrv_kinase-like_dom"/>
</dbReference>
<keyword evidence="11 18" id="KW-0460">Magnesium</keyword>
<sequence length="297" mass="32569">MEKLRRTMLYVPGNNAGMVKDAHIYRSDSVMFDLEDSVSLTEKDSARLLIFNALKTLDYEGIETVVRINGLDTPFGEDDIKAMVRARPDIIRIPKAETADDILEVEKLIEREEKAAGVEPGTIKMMAAIEGPLGVINAYQIATASRRLVGIALGAEDYVTNMKTKRSPEGTEILYARSAIVTAARAAGIYALDTVYSDINNEEGFIEEVKLIKQLGFDGKSVISPRQIAPVHRIYTPEQKEIDFAVRVIAAIAEAEEKGSGVISLDGKMVDKPIVDRAQRVLAMAKASGILISEDEI</sequence>
<dbReference type="PIRSF" id="PIRSF015582">
    <property type="entry name" value="Cit_lyase_B"/>
    <property type="match status" value="1"/>
</dbReference>